<name>A0A1C3H4N2_9GAMM</name>
<evidence type="ECO:0000259" key="2">
    <source>
        <dbReference type="SMART" id="SM00065"/>
    </source>
</evidence>
<evidence type="ECO:0000313" key="4">
    <source>
        <dbReference type="Proteomes" id="UP000190837"/>
    </source>
</evidence>
<comment type="similarity">
    <text evidence="1">Belongs to the free Met sulfoxide reductase family.</text>
</comment>
<dbReference type="GO" id="GO:0033745">
    <property type="term" value="F:L-methionine-(R)-S-oxide reductase activity"/>
    <property type="evidence" value="ECO:0007669"/>
    <property type="project" value="TreeGrafter"/>
</dbReference>
<reference evidence="4" key="1">
    <citation type="submission" date="2016-04" db="EMBL/GenBank/DDBJ databases">
        <authorList>
            <person name="Tagini F."/>
        </authorList>
    </citation>
    <scope>NUCLEOTIDE SEQUENCE [LARGE SCALE GENOMIC DNA]</scope>
    <source>
        <strain evidence="4">CHUV0807</strain>
    </source>
</reference>
<proteinExistence type="inferred from homology"/>
<sequence>MHELHLTAADKAARYAQILPQLRAIIEDESDTVANLANTAAVLKEAFGWLWVGFYRVVGDELVLSAFQGPLACTRIARGRGVCGQAWAQNRTLIVPDVNAHPDHIACSSRSQSEIVVPLRDAGGAVWAVLDADAEALAVFDETDAQGLETIAVWLSEKHGVIV</sequence>
<organism evidence="3 4">
    <name type="scientific">Cardiobacterium hominis</name>
    <dbReference type="NCBI Taxonomy" id="2718"/>
    <lineage>
        <taxon>Bacteria</taxon>
        <taxon>Pseudomonadati</taxon>
        <taxon>Pseudomonadota</taxon>
        <taxon>Gammaproteobacteria</taxon>
        <taxon>Cardiobacteriales</taxon>
        <taxon>Cardiobacteriaceae</taxon>
        <taxon>Cardiobacterium</taxon>
    </lineage>
</organism>
<evidence type="ECO:0000256" key="1">
    <source>
        <dbReference type="ARBA" id="ARBA00038454"/>
    </source>
</evidence>
<dbReference type="Gene3D" id="3.30.450.40">
    <property type="match status" value="1"/>
</dbReference>
<dbReference type="SMART" id="SM00065">
    <property type="entry name" value="GAF"/>
    <property type="match status" value="1"/>
</dbReference>
<dbReference type="Pfam" id="PF01590">
    <property type="entry name" value="GAF"/>
    <property type="match status" value="1"/>
</dbReference>
<dbReference type="InterPro" id="IPR029016">
    <property type="entry name" value="GAF-like_dom_sf"/>
</dbReference>
<dbReference type="AlphaFoldDB" id="A0A1C3H4N2"/>
<dbReference type="InterPro" id="IPR003018">
    <property type="entry name" value="GAF"/>
</dbReference>
<dbReference type="SUPFAM" id="SSF55781">
    <property type="entry name" value="GAF domain-like"/>
    <property type="match status" value="1"/>
</dbReference>
<dbReference type="PANTHER" id="PTHR21021">
    <property type="entry name" value="GAF/PUTATIVE CYTOSKELETAL PROTEIN"/>
    <property type="match status" value="1"/>
</dbReference>
<accession>A0A1C3H4N2</accession>
<dbReference type="FunFam" id="3.30.450.40:FF:000008">
    <property type="entry name" value="GAF domain-containing proteins"/>
    <property type="match status" value="1"/>
</dbReference>
<dbReference type="InterPro" id="IPR051330">
    <property type="entry name" value="Phosphatase_reg/MetRdx"/>
</dbReference>
<protein>
    <submittedName>
        <fullName evidence="3">GAF domain-containing proteins</fullName>
    </submittedName>
</protein>
<dbReference type="EMBL" id="FKLO01000049">
    <property type="protein sequence ID" value="SAM65341.1"/>
    <property type="molecule type" value="Genomic_DNA"/>
</dbReference>
<evidence type="ECO:0000313" key="3">
    <source>
        <dbReference type="EMBL" id="SAM65341.1"/>
    </source>
</evidence>
<dbReference type="RefSeq" id="WP_079540672.1">
    <property type="nucleotide sequence ID" value="NZ_CAUPBE010000018.1"/>
</dbReference>
<dbReference type="GO" id="GO:0005829">
    <property type="term" value="C:cytosol"/>
    <property type="evidence" value="ECO:0007669"/>
    <property type="project" value="TreeGrafter"/>
</dbReference>
<dbReference type="PANTHER" id="PTHR21021:SF15">
    <property type="entry name" value="FREE METHIONINE-R-SULFOXIDE REDUCTASE"/>
    <property type="match status" value="1"/>
</dbReference>
<feature type="domain" description="GAF" evidence="2">
    <location>
        <begin position="31"/>
        <end position="160"/>
    </location>
</feature>
<gene>
    <name evidence="3" type="ORF">CHUV0807_1340</name>
</gene>
<dbReference type="Proteomes" id="UP000190837">
    <property type="component" value="Unassembled WGS sequence"/>
</dbReference>